<feature type="transmembrane region" description="Helical" evidence="1">
    <location>
        <begin position="246"/>
        <end position="268"/>
    </location>
</feature>
<evidence type="ECO:0000256" key="1">
    <source>
        <dbReference type="SAM" id="Phobius"/>
    </source>
</evidence>
<keyword evidence="1" id="KW-0812">Transmembrane</keyword>
<feature type="transmembrane region" description="Helical" evidence="1">
    <location>
        <begin position="178"/>
        <end position="197"/>
    </location>
</feature>
<keyword evidence="3" id="KW-1185">Reference proteome</keyword>
<sequence>MKKLVLYIVKRFLTSKPLIGWGILFTFFWIFVGAYLESSSLNSVPTSIFKEAYYTYTTSWFMFAIIYSLSGLATTVSYTITYQTGSLPFLFKFGKLTPRKYLASVYVGMEIVSLVIGLLMTAFTTILFSTNGKGVFVYPANIPITILAILLAGFFMTSLAFLLDIVVIKYLGLKNQNFVSFIPLILGFIFYFLYIYSTFKSAIPDYLSPFNALMLIAGIGFYGKALPVSMGQFTAGMETSVPSVSLTYLVASALIWGIVLSVIDTVLIKKITLRNINEGKIF</sequence>
<accession>A0A031LSM0</accession>
<dbReference type="STRING" id="1160895.CM19_01475"/>
<keyword evidence="1" id="KW-0472">Membrane</keyword>
<dbReference type="OrthoDB" id="42924at2157"/>
<evidence type="ECO:0000313" key="2">
    <source>
        <dbReference type="EMBL" id="EZQ11382.1"/>
    </source>
</evidence>
<dbReference type="EMBL" id="JFZT01000015">
    <property type="protein sequence ID" value="EZQ11382.1"/>
    <property type="molecule type" value="Genomic_DNA"/>
</dbReference>
<gene>
    <name evidence="2" type="ORF">CM19_01475</name>
</gene>
<organism evidence="2 3">
    <name type="scientific">Candidatus Acidianus copahuensis</name>
    <dbReference type="NCBI Taxonomy" id="1160895"/>
    <lineage>
        <taxon>Archaea</taxon>
        <taxon>Thermoproteota</taxon>
        <taxon>Thermoprotei</taxon>
        <taxon>Sulfolobales</taxon>
        <taxon>Sulfolobaceae</taxon>
        <taxon>Acidianus</taxon>
    </lineage>
</organism>
<protein>
    <submittedName>
        <fullName evidence="2">Uncharacterized protein</fullName>
    </submittedName>
</protein>
<reference evidence="2 3" key="1">
    <citation type="submission" date="2014-03" db="EMBL/GenBank/DDBJ databases">
        <title>Draft genome sequence of the novel thermoacidophilic archaea Acidianus copahuensis ALE1 strain, isolated from Copahue volcanic area in Neuquen Argentina.</title>
        <authorList>
            <person name="Urbieta M.S."/>
            <person name="Rascovan N."/>
            <person name="Castro C."/>
            <person name="Revale S."/>
            <person name="Giaveno M.A."/>
            <person name="Vazquez M.P."/>
            <person name="Donati E.R."/>
        </authorList>
    </citation>
    <scope>NUCLEOTIDE SEQUENCE [LARGE SCALE GENOMIC DNA]</scope>
    <source>
        <strain evidence="2 3">ALE1</strain>
    </source>
</reference>
<dbReference type="Proteomes" id="UP000024332">
    <property type="component" value="Unassembled WGS sequence"/>
</dbReference>
<comment type="caution">
    <text evidence="2">The sequence shown here is derived from an EMBL/GenBank/DDBJ whole genome shotgun (WGS) entry which is preliminary data.</text>
</comment>
<dbReference type="RefSeq" id="WP_048098626.1">
    <property type="nucleotide sequence ID" value="NZ_JFZT01000015.1"/>
</dbReference>
<keyword evidence="1" id="KW-1133">Transmembrane helix</keyword>
<feature type="transmembrane region" description="Helical" evidence="1">
    <location>
        <begin position="101"/>
        <end position="128"/>
    </location>
</feature>
<feature type="transmembrane region" description="Helical" evidence="1">
    <location>
        <begin position="56"/>
        <end position="80"/>
    </location>
</feature>
<proteinExistence type="predicted"/>
<feature type="transmembrane region" description="Helical" evidence="1">
    <location>
        <begin position="18"/>
        <end position="36"/>
    </location>
</feature>
<name>A0A031LSM0_9CREN</name>
<evidence type="ECO:0000313" key="3">
    <source>
        <dbReference type="Proteomes" id="UP000024332"/>
    </source>
</evidence>
<feature type="transmembrane region" description="Helical" evidence="1">
    <location>
        <begin position="140"/>
        <end position="166"/>
    </location>
</feature>
<dbReference type="AlphaFoldDB" id="A0A031LSM0"/>